<evidence type="ECO:0000313" key="11">
    <source>
        <dbReference type="Proteomes" id="UP000002318"/>
    </source>
</evidence>
<dbReference type="PANTHER" id="PTHR30572:SF4">
    <property type="entry name" value="ABC TRANSPORTER PERMEASE YTRF"/>
    <property type="match status" value="1"/>
</dbReference>
<reference evidence="10 11" key="1">
    <citation type="journal article" date="2010" name="Stand. Genomic Sci.">
        <title>Complete genome sequence of Spirochaeta smaragdinae type strain (SEBR 4228).</title>
        <authorList>
            <person name="Mavromatis K."/>
            <person name="Yasawong M."/>
            <person name="Chertkov O."/>
            <person name="Lapidus A."/>
            <person name="Lucas S."/>
            <person name="Nolan M."/>
            <person name="Del Rio T.G."/>
            <person name="Tice H."/>
            <person name="Cheng J.F."/>
            <person name="Pitluck S."/>
            <person name="Liolios K."/>
            <person name="Ivanova N."/>
            <person name="Tapia R."/>
            <person name="Han C."/>
            <person name="Bruce D."/>
            <person name="Goodwin L."/>
            <person name="Pati A."/>
            <person name="Chen A."/>
            <person name="Palaniappan K."/>
            <person name="Land M."/>
            <person name="Hauser L."/>
            <person name="Chang Y.J."/>
            <person name="Jeffries C.D."/>
            <person name="Detter J.C."/>
            <person name="Rohde M."/>
            <person name="Brambilla E."/>
            <person name="Spring S."/>
            <person name="Goker M."/>
            <person name="Sikorski J."/>
            <person name="Woyke T."/>
            <person name="Bristow J."/>
            <person name="Eisen J.A."/>
            <person name="Markowitz V."/>
            <person name="Hugenholtz P."/>
            <person name="Klenk H.P."/>
            <person name="Kyrpides N.C."/>
        </authorList>
    </citation>
    <scope>NUCLEOTIDE SEQUENCE [LARGE SCALE GENOMIC DNA]</scope>
    <source>
        <strain evidence="11">DSM 11293 / JCM 15392 / SEBR 4228</strain>
    </source>
</reference>
<dbReference type="AlphaFoldDB" id="E1RAM8"/>
<dbReference type="HOGENOM" id="CLU_000604_8_0_12"/>
<evidence type="ECO:0000256" key="5">
    <source>
        <dbReference type="ARBA" id="ARBA00023136"/>
    </source>
</evidence>
<dbReference type="PANTHER" id="PTHR30572">
    <property type="entry name" value="MEMBRANE COMPONENT OF TRANSPORTER-RELATED"/>
    <property type="match status" value="1"/>
</dbReference>
<dbReference type="Proteomes" id="UP000002318">
    <property type="component" value="Chromosome"/>
</dbReference>
<dbReference type="InterPro" id="IPR003838">
    <property type="entry name" value="ABC3_permease_C"/>
</dbReference>
<dbReference type="Pfam" id="PF12704">
    <property type="entry name" value="MacB_PCD"/>
    <property type="match status" value="1"/>
</dbReference>
<name>E1RAM8_SEDSS</name>
<evidence type="ECO:0000259" key="9">
    <source>
        <dbReference type="Pfam" id="PF12704"/>
    </source>
</evidence>
<dbReference type="eggNOG" id="COG0577">
    <property type="taxonomic scope" value="Bacteria"/>
</dbReference>
<evidence type="ECO:0000256" key="3">
    <source>
        <dbReference type="ARBA" id="ARBA00022692"/>
    </source>
</evidence>
<dbReference type="OrthoDB" id="9770036at2"/>
<dbReference type="Pfam" id="PF02687">
    <property type="entry name" value="FtsX"/>
    <property type="match status" value="1"/>
</dbReference>
<feature type="transmembrane region" description="Helical" evidence="7">
    <location>
        <begin position="318"/>
        <end position="347"/>
    </location>
</feature>
<feature type="transmembrane region" description="Helical" evidence="7">
    <location>
        <begin position="21"/>
        <end position="42"/>
    </location>
</feature>
<dbReference type="KEGG" id="ssm:Spirs_3300"/>
<dbReference type="GO" id="GO:0005886">
    <property type="term" value="C:plasma membrane"/>
    <property type="evidence" value="ECO:0007669"/>
    <property type="project" value="UniProtKB-SubCell"/>
</dbReference>
<dbReference type="RefSeq" id="WP_013255855.1">
    <property type="nucleotide sequence ID" value="NC_014364.1"/>
</dbReference>
<feature type="domain" description="MacB-like periplasmic core" evidence="9">
    <location>
        <begin position="21"/>
        <end position="236"/>
    </location>
</feature>
<keyword evidence="4 7" id="KW-1133">Transmembrane helix</keyword>
<evidence type="ECO:0000313" key="10">
    <source>
        <dbReference type="EMBL" id="ADK82396.1"/>
    </source>
</evidence>
<keyword evidence="5 7" id="KW-0472">Membrane</keyword>
<keyword evidence="2" id="KW-1003">Cell membrane</keyword>
<dbReference type="STRING" id="573413.Spirs_3300"/>
<keyword evidence="3 7" id="KW-0812">Transmembrane</keyword>
<comment type="subcellular location">
    <subcellularLocation>
        <location evidence="1">Cell membrane</location>
        <topology evidence="1">Multi-pass membrane protein</topology>
    </subcellularLocation>
</comment>
<evidence type="ECO:0000256" key="4">
    <source>
        <dbReference type="ARBA" id="ARBA00022989"/>
    </source>
</evidence>
<proteinExistence type="inferred from homology"/>
<comment type="similarity">
    <text evidence="6">Belongs to the ABC-4 integral membrane protein family.</text>
</comment>
<evidence type="ECO:0000256" key="6">
    <source>
        <dbReference type="ARBA" id="ARBA00038076"/>
    </source>
</evidence>
<protein>
    <submittedName>
        <fullName evidence="10">Uncharacterized protein</fullName>
    </submittedName>
</protein>
<keyword evidence="11" id="KW-1185">Reference proteome</keyword>
<feature type="domain" description="ABC3 transporter permease C-terminal" evidence="8">
    <location>
        <begin position="276"/>
        <end position="389"/>
    </location>
</feature>
<sequence>MTTKILAKLAVRSIMRNRMRSLLTSLGIIIGVGSVIIMVAIGEGSQKQIQEQIESMGANLLMLFPQRGDTANRLSLKDSAKIRKESSYLSSVSGNIRESVTVVGGNGDWGTTLYGVESGYLQIKQWSIAEGDFFTDTDAEQKRKVVVLGSTVAQELFGNENPIGRKVRVNMTPVTVIGVLESKGNTAMGDDQDDVIMAPLETALSRMSRKDFLDTIEMSVVSKELMEQAETEIEQIMRESHRLAAGWDNDFRIMNQSEVIETASETSKTLTILLAAIAGVSLLVGGIGIMNIMLVSVTERTREIGIRMSVGARKKDILLQFLSESILLSLMGGIIGIIIAVIAALFVNRFANIPTVIDPIVVIVSALFAAGVGIFFGYYPARKAANLYPIEALRYE</sequence>
<evidence type="ECO:0000256" key="1">
    <source>
        <dbReference type="ARBA" id="ARBA00004651"/>
    </source>
</evidence>
<feature type="transmembrane region" description="Helical" evidence="7">
    <location>
        <begin position="272"/>
        <end position="297"/>
    </location>
</feature>
<accession>E1RAM8</accession>
<evidence type="ECO:0000256" key="7">
    <source>
        <dbReference type="SAM" id="Phobius"/>
    </source>
</evidence>
<feature type="transmembrane region" description="Helical" evidence="7">
    <location>
        <begin position="359"/>
        <end position="379"/>
    </location>
</feature>
<dbReference type="InterPro" id="IPR025857">
    <property type="entry name" value="MacB_PCD"/>
</dbReference>
<gene>
    <name evidence="10" type="ordered locus">Spirs_3300</name>
</gene>
<dbReference type="InterPro" id="IPR050250">
    <property type="entry name" value="Macrolide_Exporter_MacB"/>
</dbReference>
<organism evidence="10 11">
    <name type="scientific">Sediminispirochaeta smaragdinae (strain DSM 11293 / JCM 15392 / SEBR 4228)</name>
    <name type="common">Spirochaeta smaragdinae</name>
    <dbReference type="NCBI Taxonomy" id="573413"/>
    <lineage>
        <taxon>Bacteria</taxon>
        <taxon>Pseudomonadati</taxon>
        <taxon>Spirochaetota</taxon>
        <taxon>Spirochaetia</taxon>
        <taxon>Spirochaetales</taxon>
        <taxon>Spirochaetaceae</taxon>
        <taxon>Sediminispirochaeta</taxon>
    </lineage>
</organism>
<evidence type="ECO:0000259" key="8">
    <source>
        <dbReference type="Pfam" id="PF02687"/>
    </source>
</evidence>
<dbReference type="EMBL" id="CP002116">
    <property type="protein sequence ID" value="ADK82396.1"/>
    <property type="molecule type" value="Genomic_DNA"/>
</dbReference>
<dbReference type="GO" id="GO:0022857">
    <property type="term" value="F:transmembrane transporter activity"/>
    <property type="evidence" value="ECO:0007669"/>
    <property type="project" value="TreeGrafter"/>
</dbReference>
<evidence type="ECO:0000256" key="2">
    <source>
        <dbReference type="ARBA" id="ARBA00022475"/>
    </source>
</evidence>